<name>A0A5B7GWI7_PORTR</name>
<gene>
    <name evidence="2" type="ORF">E2C01_056123</name>
</gene>
<dbReference type="AlphaFoldDB" id="A0A5B7GWI7"/>
<sequence length="119" mass="13933">MSVDLYEDRAGRVANTTKGKGSTRHSLQYVNGYENTSVTREIHGAGCTNSGVDKEKEHKWRKRREHGMRHHLNNTSTFQKRRDNLERMERQGKEKLRAWKGPLKLHENEVRLYNVSVKS</sequence>
<dbReference type="Proteomes" id="UP000324222">
    <property type="component" value="Unassembled WGS sequence"/>
</dbReference>
<keyword evidence="3" id="KW-1185">Reference proteome</keyword>
<proteinExistence type="predicted"/>
<dbReference type="EMBL" id="VSRR010019237">
    <property type="protein sequence ID" value="MPC62043.1"/>
    <property type="molecule type" value="Genomic_DNA"/>
</dbReference>
<feature type="compositionally biased region" description="Basic and acidic residues" evidence="1">
    <location>
        <begin position="1"/>
        <end position="11"/>
    </location>
</feature>
<feature type="region of interest" description="Disordered" evidence="1">
    <location>
        <begin position="1"/>
        <end position="23"/>
    </location>
</feature>
<accession>A0A5B7GWI7</accession>
<evidence type="ECO:0000256" key="1">
    <source>
        <dbReference type="SAM" id="MobiDB-lite"/>
    </source>
</evidence>
<comment type="caution">
    <text evidence="2">The sequence shown here is derived from an EMBL/GenBank/DDBJ whole genome shotgun (WGS) entry which is preliminary data.</text>
</comment>
<evidence type="ECO:0000313" key="2">
    <source>
        <dbReference type="EMBL" id="MPC62043.1"/>
    </source>
</evidence>
<reference evidence="2 3" key="1">
    <citation type="submission" date="2019-05" db="EMBL/GenBank/DDBJ databases">
        <title>Another draft genome of Portunus trituberculatus and its Hox gene families provides insights of decapod evolution.</title>
        <authorList>
            <person name="Jeong J.-H."/>
            <person name="Song I."/>
            <person name="Kim S."/>
            <person name="Choi T."/>
            <person name="Kim D."/>
            <person name="Ryu S."/>
            <person name="Kim W."/>
        </authorList>
    </citation>
    <scope>NUCLEOTIDE SEQUENCE [LARGE SCALE GENOMIC DNA]</scope>
    <source>
        <tissue evidence="2">Muscle</tissue>
    </source>
</reference>
<protein>
    <submittedName>
        <fullName evidence="2">Uncharacterized protein</fullName>
    </submittedName>
</protein>
<feature type="compositionally biased region" description="Polar residues" evidence="1">
    <location>
        <begin position="14"/>
        <end position="23"/>
    </location>
</feature>
<organism evidence="2 3">
    <name type="scientific">Portunus trituberculatus</name>
    <name type="common">Swimming crab</name>
    <name type="synonym">Neptunus trituberculatus</name>
    <dbReference type="NCBI Taxonomy" id="210409"/>
    <lineage>
        <taxon>Eukaryota</taxon>
        <taxon>Metazoa</taxon>
        <taxon>Ecdysozoa</taxon>
        <taxon>Arthropoda</taxon>
        <taxon>Crustacea</taxon>
        <taxon>Multicrustacea</taxon>
        <taxon>Malacostraca</taxon>
        <taxon>Eumalacostraca</taxon>
        <taxon>Eucarida</taxon>
        <taxon>Decapoda</taxon>
        <taxon>Pleocyemata</taxon>
        <taxon>Brachyura</taxon>
        <taxon>Eubrachyura</taxon>
        <taxon>Portunoidea</taxon>
        <taxon>Portunidae</taxon>
        <taxon>Portuninae</taxon>
        <taxon>Portunus</taxon>
    </lineage>
</organism>
<evidence type="ECO:0000313" key="3">
    <source>
        <dbReference type="Proteomes" id="UP000324222"/>
    </source>
</evidence>